<gene>
    <name evidence="1" type="ORF">G7Y89_g8388</name>
</gene>
<dbReference type="PANTHER" id="PTHR37542">
    <property type="entry name" value="HELO DOMAIN-CONTAINING PROTEIN-RELATED"/>
    <property type="match status" value="1"/>
</dbReference>
<reference evidence="1 2" key="1">
    <citation type="submission" date="2020-03" db="EMBL/GenBank/DDBJ databases">
        <title>Draft Genome Sequence of Cudoniella acicularis.</title>
        <authorList>
            <person name="Buettner E."/>
            <person name="Kellner H."/>
        </authorList>
    </citation>
    <scope>NUCLEOTIDE SEQUENCE [LARGE SCALE GENOMIC DNA]</scope>
    <source>
        <strain evidence="1 2">DSM 108380</strain>
    </source>
</reference>
<dbReference type="Gene3D" id="1.10.510.10">
    <property type="entry name" value="Transferase(Phosphotransferase) domain 1"/>
    <property type="match status" value="1"/>
</dbReference>
<dbReference type="PANTHER" id="PTHR37542:SF3">
    <property type="entry name" value="PRION-INHIBITION AND PROPAGATION HELO DOMAIN-CONTAINING PROTEIN"/>
    <property type="match status" value="1"/>
</dbReference>
<dbReference type="InterPro" id="IPR011009">
    <property type="entry name" value="Kinase-like_dom_sf"/>
</dbReference>
<dbReference type="AlphaFoldDB" id="A0A8H4W145"/>
<dbReference type="EMBL" id="JAAMPI010000631">
    <property type="protein sequence ID" value="KAF4629756.1"/>
    <property type="molecule type" value="Genomic_DNA"/>
</dbReference>
<evidence type="ECO:0000313" key="2">
    <source>
        <dbReference type="Proteomes" id="UP000566819"/>
    </source>
</evidence>
<organism evidence="1 2">
    <name type="scientific">Cudoniella acicularis</name>
    <dbReference type="NCBI Taxonomy" id="354080"/>
    <lineage>
        <taxon>Eukaryota</taxon>
        <taxon>Fungi</taxon>
        <taxon>Dikarya</taxon>
        <taxon>Ascomycota</taxon>
        <taxon>Pezizomycotina</taxon>
        <taxon>Leotiomycetes</taxon>
        <taxon>Helotiales</taxon>
        <taxon>Tricladiaceae</taxon>
        <taxon>Cudoniella</taxon>
    </lineage>
</organism>
<evidence type="ECO:0000313" key="1">
    <source>
        <dbReference type="EMBL" id="KAF4629756.1"/>
    </source>
</evidence>
<sequence>MVDGVNEGWEKHINKQLELSIRFRAYVCVKVLILYWEEGDEGFKREGRDLGRILEDKETFNFEVEEFAIPTSKSYLQLHNFITTSLLSVSDYADNKRGASLLIIHYGGHGDRNDDKHNGEEKRSVWAAQRQGGPTLEWFRVQEDLMMTDSHILLLFDCCFAAQAGRARNNRPSRIELLAAAAMGVQTPMPGKKSFTMALIRELVAGFEKERCVTISDLHRRLVAREAELLATPFYMKLGHDYNSIRLERFCNNPSPNFGDGVGSLSFQLLIKTRTQLDKSNLDEITQWLGENIPSTVDTVQVDSILQTTACIQNFVEEARQSTQPLTKGLNGPVVEDILDVWDQALIMIRHCLAEQIDVNRRDRDIPTVQKLAEKLLHQLDAENSIFVDVLEQKLLYSTSIVEEAMDNTTAKTLGIADQLKLRQIVTKLDPSTVESTQVSLGEDSASQVSVLQERKEYGPYLDPAEIPALTRRVSRLAELLSAPKNDGFLALQFLGWCHSPIEHQYVLDFKIPSKYEGNRGVYISLQSLIKNSRRPARPSLNESFDIAFLLAKALQKWHSIGWVHQSISSPNVIFFEYEGGKVDFASPFLGGFEFARPDSDPSMGHAADDLTFNVYRHPNRQGDARKGHRKIHDIYSLGVVLLELGLWQSSFDIVTSRMKSSIPALVIKQKLQVAAAERLPHYAGRSYKAAVEACLSSSLHTGWDDENESQLAVSFVKMVVDKLAKGLAIA</sequence>
<keyword evidence="2" id="KW-1185">Reference proteome</keyword>
<comment type="caution">
    <text evidence="1">The sequence shown here is derived from an EMBL/GenBank/DDBJ whole genome shotgun (WGS) entry which is preliminary data.</text>
</comment>
<dbReference type="Proteomes" id="UP000566819">
    <property type="component" value="Unassembled WGS sequence"/>
</dbReference>
<dbReference type="OrthoDB" id="1911848at2759"/>
<dbReference type="SUPFAM" id="SSF56112">
    <property type="entry name" value="Protein kinase-like (PK-like)"/>
    <property type="match status" value="1"/>
</dbReference>
<proteinExistence type="predicted"/>
<name>A0A8H4W145_9HELO</name>
<evidence type="ECO:0008006" key="3">
    <source>
        <dbReference type="Google" id="ProtNLM"/>
    </source>
</evidence>
<protein>
    <recommendedName>
        <fullName evidence="3">Protein kinase domain-containing protein</fullName>
    </recommendedName>
</protein>
<accession>A0A8H4W145</accession>